<evidence type="ECO:0000256" key="1">
    <source>
        <dbReference type="SAM" id="MobiDB-lite"/>
    </source>
</evidence>
<proteinExistence type="predicted"/>
<accession>A0A6J6F3V3</accession>
<protein>
    <submittedName>
        <fullName evidence="2">Unannotated protein</fullName>
    </submittedName>
</protein>
<gene>
    <name evidence="2" type="ORF">UFOPK1722_01087</name>
</gene>
<feature type="region of interest" description="Disordered" evidence="1">
    <location>
        <begin position="28"/>
        <end position="51"/>
    </location>
</feature>
<dbReference type="EMBL" id="CAEZTS010000090">
    <property type="protein sequence ID" value="CAB4581693.1"/>
    <property type="molecule type" value="Genomic_DNA"/>
</dbReference>
<name>A0A6J6F3V3_9ZZZZ</name>
<sequence length="60" mass="6156">MNTSRCTGFNAVSMACIIIWCSLSRATSTPESSFSMSDNASDESLSPSSNSLAATVCVGA</sequence>
<dbReference type="PROSITE" id="PS51257">
    <property type="entry name" value="PROKAR_LIPOPROTEIN"/>
    <property type="match status" value="1"/>
</dbReference>
<organism evidence="2">
    <name type="scientific">freshwater metagenome</name>
    <dbReference type="NCBI Taxonomy" id="449393"/>
    <lineage>
        <taxon>unclassified sequences</taxon>
        <taxon>metagenomes</taxon>
        <taxon>ecological metagenomes</taxon>
    </lineage>
</organism>
<feature type="compositionally biased region" description="Low complexity" evidence="1">
    <location>
        <begin position="37"/>
        <end position="51"/>
    </location>
</feature>
<dbReference type="AlphaFoldDB" id="A0A6J6F3V3"/>
<reference evidence="2" key="1">
    <citation type="submission" date="2020-05" db="EMBL/GenBank/DDBJ databases">
        <authorList>
            <person name="Chiriac C."/>
            <person name="Salcher M."/>
            <person name="Ghai R."/>
            <person name="Kavagutti S V."/>
        </authorList>
    </citation>
    <scope>NUCLEOTIDE SEQUENCE</scope>
</reference>
<evidence type="ECO:0000313" key="2">
    <source>
        <dbReference type="EMBL" id="CAB4581693.1"/>
    </source>
</evidence>